<feature type="compositionally biased region" description="Polar residues" evidence="1">
    <location>
        <begin position="377"/>
        <end position="386"/>
    </location>
</feature>
<feature type="region of interest" description="Disordered" evidence="1">
    <location>
        <begin position="281"/>
        <end position="322"/>
    </location>
</feature>
<gene>
    <name evidence="3" type="ORF">FNF28_07334</name>
</gene>
<protein>
    <recommendedName>
        <fullName evidence="2">Protein kinase domain-containing protein</fullName>
    </recommendedName>
</protein>
<dbReference type="GO" id="GO:0004672">
    <property type="term" value="F:protein kinase activity"/>
    <property type="evidence" value="ECO:0007669"/>
    <property type="project" value="InterPro"/>
</dbReference>
<feature type="region of interest" description="Disordered" evidence="1">
    <location>
        <begin position="360"/>
        <end position="455"/>
    </location>
</feature>
<feature type="compositionally biased region" description="Low complexity" evidence="1">
    <location>
        <begin position="129"/>
        <end position="140"/>
    </location>
</feature>
<feature type="compositionally biased region" description="Gly residues" evidence="1">
    <location>
        <begin position="119"/>
        <end position="128"/>
    </location>
</feature>
<dbReference type="SMART" id="SM00220">
    <property type="entry name" value="S_TKc"/>
    <property type="match status" value="1"/>
</dbReference>
<dbReference type="GO" id="GO:0005524">
    <property type="term" value="F:ATP binding"/>
    <property type="evidence" value="ECO:0007669"/>
    <property type="project" value="InterPro"/>
</dbReference>
<feature type="compositionally biased region" description="Low complexity" evidence="1">
    <location>
        <begin position="418"/>
        <end position="447"/>
    </location>
</feature>
<proteinExistence type="predicted"/>
<dbReference type="InterPro" id="IPR000719">
    <property type="entry name" value="Prot_kinase_dom"/>
</dbReference>
<dbReference type="EMBL" id="VLTL01000243">
    <property type="protein sequence ID" value="KAA0149662.1"/>
    <property type="molecule type" value="Genomic_DNA"/>
</dbReference>
<organism evidence="3 4">
    <name type="scientific">Cafeteria roenbergensis</name>
    <name type="common">Marine flagellate</name>
    <dbReference type="NCBI Taxonomy" id="33653"/>
    <lineage>
        <taxon>Eukaryota</taxon>
        <taxon>Sar</taxon>
        <taxon>Stramenopiles</taxon>
        <taxon>Bigyra</taxon>
        <taxon>Opalozoa</taxon>
        <taxon>Bicosoecida</taxon>
        <taxon>Cafeteriaceae</taxon>
        <taxon>Cafeteria</taxon>
    </lineage>
</organism>
<dbReference type="SUPFAM" id="SSF56112">
    <property type="entry name" value="Protein kinase-like (PK-like)"/>
    <property type="match status" value="1"/>
</dbReference>
<sequence>MDETRRSPEVALRRDGFTVPAGVARDVPCGAEVRFTRERTPTRSAAIIEAELLTPDGMRGVCAVKLCRRHAQAWRAAPSAEREVCRRLASEPHPSRWLIQVVAVLRASEALDDDATDWTGGGCGGAGGPAAAAASSPRSAIKTRPTDKASPATVATDAGPRLLFPGEFGTIVIMSLCRKDMVAALMDPPDGDKPLPAEAQSQFATMALCSLIALAERGYAHGDVSPEQFLVCPDDRVVLTDFGQAIPTLFAPKSRRTAHAADCSQSWGSVVSGLLERMERGANGGGSRSDAARCDPEGVGARSAGVATLSPGSTPLMKTSGSDRSACSAGVALPLSVASAGSAAGSLHLCALSTDVASPASGTGDWDLASETDRSGTVRTPTSSSGFWVACPAGGMAPAPPSPHASSGPRPRHHPSRSDPGFGSSGAAAPAAGRAAHHAASSTSSHAMGRGGMAGGPSALECAELSSQGSPSFFYRGKTGYRAPEVWIGASEAAAAASSGALPGGSAGRCTCGGERWRAHSEDAWSLGATFYAVAFKLPPPSAHVISTRYGHFDVPPGLKGCLASVASAAHADERLTWAVLEDALRVGRIGWTSPIAVNAIISLMTPDARVRLRLSGLAQHSFIAPERIGMSREDLVGRALRALL</sequence>
<evidence type="ECO:0000256" key="1">
    <source>
        <dbReference type="SAM" id="MobiDB-lite"/>
    </source>
</evidence>
<name>A0A5A8C991_CAFRO</name>
<dbReference type="Proteomes" id="UP000324907">
    <property type="component" value="Unassembled WGS sequence"/>
</dbReference>
<dbReference type="InterPro" id="IPR011009">
    <property type="entry name" value="Kinase-like_dom_sf"/>
</dbReference>
<feature type="domain" description="Protein kinase" evidence="2">
    <location>
        <begin position="118"/>
        <end position="624"/>
    </location>
</feature>
<dbReference type="AlphaFoldDB" id="A0A5A8C991"/>
<reference evidence="3 4" key="1">
    <citation type="submission" date="2019-07" db="EMBL/GenBank/DDBJ databases">
        <title>Genomes of Cafeteria roenbergensis.</title>
        <authorList>
            <person name="Fischer M.G."/>
            <person name="Hackl T."/>
            <person name="Roman M."/>
        </authorList>
    </citation>
    <scope>NUCLEOTIDE SEQUENCE [LARGE SCALE GENOMIC DNA]</scope>
    <source>
        <strain evidence="3 4">RCC970-E3</strain>
    </source>
</reference>
<dbReference type="Gene3D" id="1.10.510.10">
    <property type="entry name" value="Transferase(Phosphotransferase) domain 1"/>
    <property type="match status" value="2"/>
</dbReference>
<comment type="caution">
    <text evidence="3">The sequence shown here is derived from an EMBL/GenBank/DDBJ whole genome shotgun (WGS) entry which is preliminary data.</text>
</comment>
<accession>A0A5A8C991</accession>
<feature type="region of interest" description="Disordered" evidence="1">
    <location>
        <begin position="118"/>
        <end position="154"/>
    </location>
</feature>
<feature type="compositionally biased region" description="Polar residues" evidence="1">
    <location>
        <begin position="310"/>
        <end position="322"/>
    </location>
</feature>
<evidence type="ECO:0000313" key="4">
    <source>
        <dbReference type="Proteomes" id="UP000324907"/>
    </source>
</evidence>
<evidence type="ECO:0000313" key="3">
    <source>
        <dbReference type="EMBL" id="KAA0149662.1"/>
    </source>
</evidence>
<evidence type="ECO:0000259" key="2">
    <source>
        <dbReference type="SMART" id="SM00220"/>
    </source>
</evidence>